<name>A0A345DEH5_9BURK</name>
<reference evidence="2" key="1">
    <citation type="submission" date="2018-07" db="EMBL/GenBank/DDBJ databases">
        <authorList>
            <person name="Kim H."/>
        </authorList>
    </citation>
    <scope>NUCLEOTIDE SEQUENCE [LARGE SCALE GENOMIC DNA]</scope>
    <source>
        <strain evidence="2">F02</strain>
    </source>
</reference>
<dbReference type="EMBL" id="CP031124">
    <property type="protein sequence ID" value="AXF86763.1"/>
    <property type="molecule type" value="Genomic_DNA"/>
</dbReference>
<accession>A0A345DEH5</accession>
<dbReference type="KEGG" id="hyf:DTO96_102519"/>
<sequence>MNRPALLARHKAALLDAQRGFKEDDTDYERHIATALIDLNQRRPRHAWASLTLEPKRRTYPCPSDLKHVYACHYGRDEKQQRDCWDPHYPIGRLPDVSVGWDADHCRFLNVHPIPSAMLLGVLGAQCDYEYTADHILTDEVCTLDEFEQGLLILRAQAEAMRELAMRNSTQPVQLRDGLTQGAANGTPSHLYSVLLAEFEQKVK</sequence>
<keyword evidence="2" id="KW-1185">Reference proteome</keyword>
<gene>
    <name evidence="1" type="ORF">DTO96_102519</name>
</gene>
<dbReference type="OrthoDB" id="5915328at2"/>
<evidence type="ECO:0000313" key="1">
    <source>
        <dbReference type="EMBL" id="AXF86763.1"/>
    </source>
</evidence>
<organism evidence="1 2">
    <name type="scientific">Ephemeroptericola cinctiostellae</name>
    <dbReference type="NCBI Taxonomy" id="2268024"/>
    <lineage>
        <taxon>Bacteria</taxon>
        <taxon>Pseudomonadati</taxon>
        <taxon>Pseudomonadota</taxon>
        <taxon>Betaproteobacteria</taxon>
        <taxon>Burkholderiales</taxon>
        <taxon>Burkholderiaceae</taxon>
        <taxon>Ephemeroptericola</taxon>
    </lineage>
</organism>
<proteinExistence type="predicted"/>
<dbReference type="AlphaFoldDB" id="A0A345DEH5"/>
<evidence type="ECO:0000313" key="2">
    <source>
        <dbReference type="Proteomes" id="UP000252182"/>
    </source>
</evidence>
<dbReference type="RefSeq" id="WP_114563805.1">
    <property type="nucleotide sequence ID" value="NZ_CP031124.1"/>
</dbReference>
<protein>
    <submittedName>
        <fullName evidence="1">Uncharacterized protein</fullName>
    </submittedName>
</protein>
<dbReference type="Proteomes" id="UP000252182">
    <property type="component" value="Chromosome"/>
</dbReference>